<proteinExistence type="inferred from homology"/>
<feature type="repeat" description="ARM" evidence="6">
    <location>
        <begin position="250"/>
        <end position="292"/>
    </location>
</feature>
<gene>
    <name evidence="9" type="ORF">RRG08_012257</name>
</gene>
<dbReference type="Pfam" id="PF00514">
    <property type="entry name" value="Arm"/>
    <property type="match status" value="8"/>
</dbReference>
<evidence type="ECO:0000313" key="10">
    <source>
        <dbReference type="Proteomes" id="UP001283361"/>
    </source>
</evidence>
<evidence type="ECO:0000259" key="8">
    <source>
        <dbReference type="PROSITE" id="PS51214"/>
    </source>
</evidence>
<protein>
    <recommendedName>
        <fullName evidence="5">Importin subunit alpha</fullName>
    </recommendedName>
</protein>
<dbReference type="InterPro" id="IPR032413">
    <property type="entry name" value="Arm_3"/>
</dbReference>
<evidence type="ECO:0000256" key="2">
    <source>
        <dbReference type="ARBA" id="ARBA00022448"/>
    </source>
</evidence>
<name>A0AAE1EDB8_9GAST</name>
<feature type="repeat" description="ARM" evidence="6">
    <location>
        <begin position="122"/>
        <end position="165"/>
    </location>
</feature>
<dbReference type="EMBL" id="JAWDGP010000216">
    <property type="protein sequence ID" value="KAK3802742.1"/>
    <property type="molecule type" value="Genomic_DNA"/>
</dbReference>
<evidence type="ECO:0000256" key="4">
    <source>
        <dbReference type="ARBA" id="ARBA00022927"/>
    </source>
</evidence>
<comment type="similarity">
    <text evidence="1 5">Belongs to the importin alpha family.</text>
</comment>
<dbReference type="InterPro" id="IPR000225">
    <property type="entry name" value="Armadillo"/>
</dbReference>
<evidence type="ECO:0000256" key="6">
    <source>
        <dbReference type="PROSITE-ProRule" id="PRU00259"/>
    </source>
</evidence>
<dbReference type="SUPFAM" id="SSF48371">
    <property type="entry name" value="ARM repeat"/>
    <property type="match status" value="1"/>
</dbReference>
<dbReference type="Gene3D" id="1.25.10.10">
    <property type="entry name" value="Leucine-rich Repeat Variant"/>
    <property type="match status" value="1"/>
</dbReference>
<dbReference type="GO" id="GO:0005737">
    <property type="term" value="C:cytoplasm"/>
    <property type="evidence" value="ECO:0007669"/>
    <property type="project" value="InterPro"/>
</dbReference>
<dbReference type="InterPro" id="IPR011989">
    <property type="entry name" value="ARM-like"/>
</dbReference>
<sequence>MPSREMSEVPNSTGHRLKAYKNKALDSQELRRRREEEGIQLRKLKREEQIFKRRNVALPDKEDGGSTEVHDPMVSSTGGICPEMVSALYSDSLEEQELATQKFRKLLSREPNPPIDEVIQTGIIPRFVEFLQRDLNWSLQFEAAWALTNIASGTSLQTRMVISAGAVPIFIHLLSSDIEDVQEQAVWALGNIAGDSPECRDYVLGEGILVPLLHLLSKCASLSMTRNAVWCLSNLCRGKNPPPDFTKVSPALPVLARLLYHTDKDVLADACWALSYLSDGPNEKIQSVIDSGVCRRLVELLMHNHQSVVAAALRVVGNIVTGDDCQTQVIINCQSLPCLLHLLSSSKESIRKEACWTISNITAGNRQQIQNVIDCNIFPVLIDILGKAEFKTRKEAAWAIANATSGGSPEQIRFLVDQSCIPPLCDLLTVMDSKIVQVALNGLENILRLGETEAKQGNGVNPYAVMIEECYGLDKIEFLQSHENREIYQKAFDIIERYFGTEEEDKSLAPAMDQASQQYQFGGDTATPLGNFQF</sequence>
<feature type="domain" description="IBB" evidence="8">
    <location>
        <begin position="1"/>
        <end position="63"/>
    </location>
</feature>
<evidence type="ECO:0000256" key="7">
    <source>
        <dbReference type="SAM" id="MobiDB-lite"/>
    </source>
</evidence>
<dbReference type="InterPro" id="IPR036975">
    <property type="entry name" value="Importin-a_IBB_sf"/>
</dbReference>
<dbReference type="FunFam" id="1.20.5.690:FF:000001">
    <property type="entry name" value="Importin subunit alpha"/>
    <property type="match status" value="1"/>
</dbReference>
<dbReference type="FunFam" id="1.25.10.10:FF:000013">
    <property type="entry name" value="Importin subunit alpha"/>
    <property type="match status" value="1"/>
</dbReference>
<dbReference type="AlphaFoldDB" id="A0AAE1EDB8"/>
<dbReference type="PIRSF" id="PIRSF005673">
    <property type="entry name" value="Importin_alpha"/>
    <property type="match status" value="1"/>
</dbReference>
<feature type="compositionally biased region" description="Basic and acidic residues" evidence="7">
    <location>
        <begin position="23"/>
        <end position="35"/>
    </location>
</feature>
<dbReference type="InterPro" id="IPR016024">
    <property type="entry name" value="ARM-type_fold"/>
</dbReference>
<dbReference type="PROSITE" id="PS51214">
    <property type="entry name" value="IBB"/>
    <property type="match status" value="1"/>
</dbReference>
<keyword evidence="10" id="KW-1185">Reference proteome</keyword>
<dbReference type="GO" id="GO:0006606">
    <property type="term" value="P:protein import into nucleus"/>
    <property type="evidence" value="ECO:0007669"/>
    <property type="project" value="InterPro"/>
</dbReference>
<dbReference type="SMART" id="SM00185">
    <property type="entry name" value="ARM"/>
    <property type="match status" value="8"/>
</dbReference>
<dbReference type="InterPro" id="IPR002652">
    <property type="entry name" value="Importin-a_IBB"/>
</dbReference>
<evidence type="ECO:0000256" key="1">
    <source>
        <dbReference type="ARBA" id="ARBA00010394"/>
    </source>
</evidence>
<dbReference type="GO" id="GO:0061608">
    <property type="term" value="F:nuclear import signal receptor activity"/>
    <property type="evidence" value="ECO:0007669"/>
    <property type="project" value="InterPro"/>
</dbReference>
<reference evidence="9" key="1">
    <citation type="journal article" date="2023" name="G3 (Bethesda)">
        <title>A reference genome for the long-term kleptoplast-retaining sea slug Elysia crispata morphotype clarki.</title>
        <authorList>
            <person name="Eastman K.E."/>
            <person name="Pendleton A.L."/>
            <person name="Shaikh M.A."/>
            <person name="Suttiyut T."/>
            <person name="Ogas R."/>
            <person name="Tomko P."/>
            <person name="Gavelis G."/>
            <person name="Widhalm J.R."/>
            <person name="Wisecaver J.H."/>
        </authorList>
    </citation>
    <scope>NUCLEOTIDE SEQUENCE</scope>
    <source>
        <strain evidence="9">ECLA1</strain>
    </source>
</reference>
<keyword evidence="2 5" id="KW-0813">Transport</keyword>
<keyword evidence="4 5" id="KW-0653">Protein transport</keyword>
<dbReference type="Pfam" id="PF16186">
    <property type="entry name" value="Arm_3"/>
    <property type="match status" value="1"/>
</dbReference>
<feature type="repeat" description="ARM" evidence="6">
    <location>
        <begin position="165"/>
        <end position="193"/>
    </location>
</feature>
<feature type="region of interest" description="Disordered" evidence="7">
    <location>
        <begin position="1"/>
        <end position="35"/>
    </location>
</feature>
<comment type="caution">
    <text evidence="9">The sequence shown here is derived from an EMBL/GenBank/DDBJ whole genome shotgun (WGS) entry which is preliminary data.</text>
</comment>
<keyword evidence="3" id="KW-0677">Repeat</keyword>
<dbReference type="Gene3D" id="1.20.5.690">
    <property type="entry name" value="Importin-alpha, importin-beta-binding domain"/>
    <property type="match status" value="1"/>
</dbReference>
<dbReference type="Pfam" id="PF01749">
    <property type="entry name" value="IBB"/>
    <property type="match status" value="1"/>
</dbReference>
<dbReference type="InterPro" id="IPR024931">
    <property type="entry name" value="Importin_alpha"/>
</dbReference>
<dbReference type="PROSITE" id="PS50176">
    <property type="entry name" value="ARM_REPEAT"/>
    <property type="match status" value="3"/>
</dbReference>
<organism evidence="9 10">
    <name type="scientific">Elysia crispata</name>
    <name type="common">lettuce slug</name>
    <dbReference type="NCBI Taxonomy" id="231223"/>
    <lineage>
        <taxon>Eukaryota</taxon>
        <taxon>Metazoa</taxon>
        <taxon>Spiralia</taxon>
        <taxon>Lophotrochozoa</taxon>
        <taxon>Mollusca</taxon>
        <taxon>Gastropoda</taxon>
        <taxon>Heterobranchia</taxon>
        <taxon>Euthyneura</taxon>
        <taxon>Panpulmonata</taxon>
        <taxon>Sacoglossa</taxon>
        <taxon>Placobranchoidea</taxon>
        <taxon>Plakobranchidae</taxon>
        <taxon>Elysia</taxon>
    </lineage>
</organism>
<evidence type="ECO:0000313" key="9">
    <source>
        <dbReference type="EMBL" id="KAK3802742.1"/>
    </source>
</evidence>
<accession>A0AAE1EDB8</accession>
<dbReference type="PANTHER" id="PTHR23316">
    <property type="entry name" value="IMPORTIN ALPHA"/>
    <property type="match status" value="1"/>
</dbReference>
<evidence type="ECO:0000256" key="3">
    <source>
        <dbReference type="ARBA" id="ARBA00022737"/>
    </source>
</evidence>
<evidence type="ECO:0000256" key="5">
    <source>
        <dbReference type="PIRNR" id="PIRNR005673"/>
    </source>
</evidence>
<dbReference type="Proteomes" id="UP001283361">
    <property type="component" value="Unassembled WGS sequence"/>
</dbReference>